<dbReference type="PANTHER" id="PTHR10285">
    <property type="entry name" value="URIDINE KINASE"/>
    <property type="match status" value="1"/>
</dbReference>
<proteinExistence type="predicted"/>
<reference evidence="2 3" key="1">
    <citation type="submission" date="2020-08" db="EMBL/GenBank/DDBJ databases">
        <title>Genome public.</title>
        <authorList>
            <person name="Liu C."/>
            <person name="Sun Q."/>
        </authorList>
    </citation>
    <scope>NUCLEOTIDE SEQUENCE [LARGE SCALE GENOMIC DNA]</scope>
    <source>
        <strain evidence="2 3">NSJ-56</strain>
    </source>
</reference>
<dbReference type="InterPro" id="IPR027417">
    <property type="entry name" value="P-loop_NTPase"/>
</dbReference>
<dbReference type="Proteomes" id="UP000646484">
    <property type="component" value="Unassembled WGS sequence"/>
</dbReference>
<name>A0ABR7D535_9BACT</name>
<dbReference type="Gene3D" id="3.40.50.300">
    <property type="entry name" value="P-loop containing nucleotide triphosphate hydrolases"/>
    <property type="match status" value="1"/>
</dbReference>
<dbReference type="EMBL" id="JACOOH010000009">
    <property type="protein sequence ID" value="MBC5623047.1"/>
    <property type="molecule type" value="Genomic_DNA"/>
</dbReference>
<organism evidence="2 3">
    <name type="scientific">Butyricimonas hominis</name>
    <dbReference type="NCBI Taxonomy" id="2763032"/>
    <lineage>
        <taxon>Bacteria</taxon>
        <taxon>Pseudomonadati</taxon>
        <taxon>Bacteroidota</taxon>
        <taxon>Bacteroidia</taxon>
        <taxon>Bacteroidales</taxon>
        <taxon>Odoribacteraceae</taxon>
        <taxon>Butyricimonas</taxon>
    </lineage>
</organism>
<protein>
    <submittedName>
        <fullName evidence="2">Nucleoside kinase</fullName>
    </submittedName>
</protein>
<dbReference type="InterPro" id="IPR018163">
    <property type="entry name" value="Thr/Ala-tRNA-synth_IIc_edit"/>
</dbReference>
<evidence type="ECO:0000313" key="2">
    <source>
        <dbReference type="EMBL" id="MBC5623047.1"/>
    </source>
</evidence>
<keyword evidence="2" id="KW-0418">Kinase</keyword>
<gene>
    <name evidence="2" type="ORF">H8S64_18290</name>
</gene>
<comment type="caution">
    <text evidence="2">The sequence shown here is derived from an EMBL/GenBank/DDBJ whole genome shotgun (WGS) entry which is preliminary data.</text>
</comment>
<feature type="domain" description="AAA+ ATPase" evidence="1">
    <location>
        <begin position="290"/>
        <end position="450"/>
    </location>
</feature>
<dbReference type="Pfam" id="PF00485">
    <property type="entry name" value="PRK"/>
    <property type="match status" value="1"/>
</dbReference>
<dbReference type="SUPFAM" id="SSF55186">
    <property type="entry name" value="ThrRS/AlaRS common domain"/>
    <property type="match status" value="1"/>
</dbReference>
<dbReference type="InterPro" id="IPR006083">
    <property type="entry name" value="PRK/URK"/>
</dbReference>
<keyword evidence="2" id="KW-0808">Transferase</keyword>
<dbReference type="SUPFAM" id="SSF52540">
    <property type="entry name" value="P-loop containing nucleoside triphosphate hydrolases"/>
    <property type="match status" value="1"/>
</dbReference>
<dbReference type="SMART" id="SM00382">
    <property type="entry name" value="AAA"/>
    <property type="match status" value="1"/>
</dbReference>
<dbReference type="CDD" id="cd02028">
    <property type="entry name" value="UMPK_like"/>
    <property type="match status" value="1"/>
</dbReference>
<dbReference type="Gene3D" id="3.30.980.10">
    <property type="entry name" value="Threonyl-trna Synthetase, Chain A, domain 2"/>
    <property type="match status" value="1"/>
</dbReference>
<evidence type="ECO:0000313" key="3">
    <source>
        <dbReference type="Proteomes" id="UP000646484"/>
    </source>
</evidence>
<dbReference type="RefSeq" id="WP_186978041.1">
    <property type="nucleotide sequence ID" value="NZ_JACOOH010000009.1"/>
</dbReference>
<sequence length="556" mass="63976">MEKNKIIVFCENTQEAYQIPTGSSLKEFKKVVFPDNHQNILGALVNNEVRDLHYEIYNPKYVNFIDVTTLDGYSVYTRSLLFVLYKAVINLFGKKTLIVEYQLSNGVFCRLANKDVILTGERINTIKAEMQRIIAQDYEITRTEYPTEEAIKLFKRQGLKDKELLLSSRGKLFTSVYSIDGTCDYFYGTLAPSTGCLKVFDLMDYKDGMLLLLPDRMNPTEILPYYPQEKLYNTFSEFKRWGKVLEVSQIGHLNQAIEHRHAGEMIKVSEALHEKKISLIADMIRKRRKKLKVILIAGPSSSGKTTFGKRLAIQLLVNGIKPVNLSLDNYFVNREQTPKDEKGEYDFETIDALDISTFNDNIVRLLRGEEVEIPKFSFETGQRFYDGEKLKISKNNVIIVEGIHGLNPKLTEYLPQESLFKIFISALTAISIDDHNIINPSDNRLIRRMVRDHKYRGYSALDTLKRWESVLSGEQKHIVPYQEEADVMFNSALAYELGALKQQAVPLLEEVLVKYPEHSKATRLLKFFSYVQTVPTREIPPTSILREFLGGSSFKY</sequence>
<evidence type="ECO:0000259" key="1">
    <source>
        <dbReference type="SMART" id="SM00382"/>
    </source>
</evidence>
<accession>A0ABR7D535</accession>
<dbReference type="GO" id="GO:0016301">
    <property type="term" value="F:kinase activity"/>
    <property type="evidence" value="ECO:0007669"/>
    <property type="project" value="UniProtKB-KW"/>
</dbReference>
<dbReference type="InterPro" id="IPR003593">
    <property type="entry name" value="AAA+_ATPase"/>
</dbReference>
<keyword evidence="3" id="KW-1185">Reference proteome</keyword>